<comment type="similarity">
    <text evidence="2">Belongs to the peptidase S54 family.</text>
</comment>
<keyword evidence="10" id="KW-0645">Protease</keyword>
<organism evidence="10 11">
    <name type="scientific">Halopseudomonas formosensis</name>
    <dbReference type="NCBI Taxonomy" id="1002526"/>
    <lineage>
        <taxon>Bacteria</taxon>
        <taxon>Pseudomonadati</taxon>
        <taxon>Pseudomonadota</taxon>
        <taxon>Gammaproteobacteria</taxon>
        <taxon>Pseudomonadales</taxon>
        <taxon>Pseudomonadaceae</taxon>
        <taxon>Halopseudomonas</taxon>
    </lineage>
</organism>
<feature type="domain" description="Peptidase S54 rhomboid" evidence="8">
    <location>
        <begin position="132"/>
        <end position="272"/>
    </location>
</feature>
<accession>A0ABU5BXP5</accession>
<dbReference type="EMBL" id="JAVRDO010000004">
    <property type="protein sequence ID" value="MDX9687552.1"/>
    <property type="molecule type" value="Genomic_DNA"/>
</dbReference>
<feature type="transmembrane region" description="Helical" evidence="7">
    <location>
        <begin position="137"/>
        <end position="158"/>
    </location>
</feature>
<dbReference type="GO" id="GO:0008233">
    <property type="term" value="F:peptidase activity"/>
    <property type="evidence" value="ECO:0007669"/>
    <property type="project" value="UniProtKB-KW"/>
</dbReference>
<dbReference type="EC" id="3.4.21.105" evidence="10"/>
<dbReference type="InterPro" id="IPR038244">
    <property type="entry name" value="NRho_sf"/>
</dbReference>
<dbReference type="SUPFAM" id="SSF144091">
    <property type="entry name" value="Rhomboid-like"/>
    <property type="match status" value="1"/>
</dbReference>
<dbReference type="Proteomes" id="UP001281217">
    <property type="component" value="Unassembled WGS sequence"/>
</dbReference>
<evidence type="ECO:0000256" key="6">
    <source>
        <dbReference type="ARBA" id="ARBA00023136"/>
    </source>
</evidence>
<dbReference type="InterPro" id="IPR031976">
    <property type="entry name" value="NRho"/>
</dbReference>
<evidence type="ECO:0000256" key="5">
    <source>
        <dbReference type="ARBA" id="ARBA00022989"/>
    </source>
</evidence>
<evidence type="ECO:0000256" key="2">
    <source>
        <dbReference type="ARBA" id="ARBA00009045"/>
    </source>
</evidence>
<evidence type="ECO:0000313" key="11">
    <source>
        <dbReference type="Proteomes" id="UP001281217"/>
    </source>
</evidence>
<dbReference type="PANTHER" id="PTHR43731">
    <property type="entry name" value="RHOMBOID PROTEASE"/>
    <property type="match status" value="1"/>
</dbReference>
<sequence length="283" mass="31061">MSKYRALACDLDEDLSRLIHFLRMQGVPHRVTEERGEQVIWTRSEADADLVRTLYRDGVPLETAEPVRVARPAVGPGWGVMLRHLPVTLAILAITAAVAVWTGLGRNLHALAWLSFTPVNSMGQLAASPDLGQWWRLVSPIFMHFGIMHLAFNALWYWELGRRIELRSGSFWLLGLTLLFALVSNYAQWVFSGPTALFGGLSGVLYGLLGYCWLYQLLAPNMHFDLPKGVVIMMLAWLVFCLSGIISVLGFGAIANAAHVGGLVVGCICGVIAGGMQRMRGAA</sequence>
<dbReference type="Pfam" id="PF01694">
    <property type="entry name" value="Rhomboid"/>
    <property type="match status" value="1"/>
</dbReference>
<feature type="transmembrane region" description="Helical" evidence="7">
    <location>
        <begin position="197"/>
        <end position="218"/>
    </location>
</feature>
<proteinExistence type="inferred from homology"/>
<protein>
    <submittedName>
        <fullName evidence="10">Rhomboid family intramembrane serine protease</fullName>
        <ecNumber evidence="10">3.4.21.105</ecNumber>
    </submittedName>
</protein>
<dbReference type="PANTHER" id="PTHR43731:SF14">
    <property type="entry name" value="PRESENILIN-ASSOCIATED RHOMBOID-LIKE PROTEIN, MITOCHONDRIAL"/>
    <property type="match status" value="1"/>
</dbReference>
<feature type="transmembrane region" description="Helical" evidence="7">
    <location>
        <begin position="85"/>
        <end position="104"/>
    </location>
</feature>
<keyword evidence="11" id="KW-1185">Reference proteome</keyword>
<evidence type="ECO:0000256" key="1">
    <source>
        <dbReference type="ARBA" id="ARBA00004141"/>
    </source>
</evidence>
<dbReference type="InterPro" id="IPR022764">
    <property type="entry name" value="Peptidase_S54_rhomboid_dom"/>
</dbReference>
<reference evidence="11" key="1">
    <citation type="submission" date="2023-07" db="EMBL/GenBank/DDBJ databases">
        <authorList>
            <person name="de Witt J."/>
        </authorList>
    </citation>
    <scope>NUCLEOTIDE SEQUENCE [LARGE SCALE GENOMIC DNA]</scope>
    <source>
        <strain evidence="11">FZJ</strain>
    </source>
</reference>
<dbReference type="GO" id="GO:0006508">
    <property type="term" value="P:proteolysis"/>
    <property type="evidence" value="ECO:0007669"/>
    <property type="project" value="UniProtKB-KW"/>
</dbReference>
<feature type="transmembrane region" description="Helical" evidence="7">
    <location>
        <begin position="230"/>
        <end position="251"/>
    </location>
</feature>
<feature type="transmembrane region" description="Helical" evidence="7">
    <location>
        <begin position="257"/>
        <end position="276"/>
    </location>
</feature>
<dbReference type="Gene3D" id="3.30.70.2080">
    <property type="match status" value="1"/>
</dbReference>
<feature type="transmembrane region" description="Helical" evidence="7">
    <location>
        <begin position="170"/>
        <end position="191"/>
    </location>
</feature>
<evidence type="ECO:0000256" key="7">
    <source>
        <dbReference type="SAM" id="Phobius"/>
    </source>
</evidence>
<evidence type="ECO:0000259" key="8">
    <source>
        <dbReference type="Pfam" id="PF01694"/>
    </source>
</evidence>
<dbReference type="InterPro" id="IPR035952">
    <property type="entry name" value="Rhomboid-like_sf"/>
</dbReference>
<keyword evidence="6 7" id="KW-0472">Membrane</keyword>
<gene>
    <name evidence="10" type="ORF">RED13_001983</name>
</gene>
<keyword evidence="5 7" id="KW-1133">Transmembrane helix</keyword>
<dbReference type="InterPro" id="IPR050925">
    <property type="entry name" value="Rhomboid_protease_S54"/>
</dbReference>
<keyword evidence="4 10" id="KW-0378">Hydrolase</keyword>
<keyword evidence="3 7" id="KW-0812">Transmembrane</keyword>
<dbReference type="Pfam" id="PF16733">
    <property type="entry name" value="NRho"/>
    <property type="match status" value="1"/>
</dbReference>
<name>A0ABU5BXP5_9GAMM</name>
<comment type="caution">
    <text evidence="10">The sequence shown here is derived from an EMBL/GenBank/DDBJ whole genome shotgun (WGS) entry which is preliminary data.</text>
</comment>
<dbReference type="RefSeq" id="WP_320331285.1">
    <property type="nucleotide sequence ID" value="NZ_JAVRDO010000004.1"/>
</dbReference>
<evidence type="ECO:0000259" key="9">
    <source>
        <dbReference type="Pfam" id="PF16733"/>
    </source>
</evidence>
<dbReference type="Gene3D" id="1.20.1540.10">
    <property type="entry name" value="Rhomboid-like"/>
    <property type="match status" value="1"/>
</dbReference>
<evidence type="ECO:0000256" key="3">
    <source>
        <dbReference type="ARBA" id="ARBA00022692"/>
    </source>
</evidence>
<evidence type="ECO:0000256" key="4">
    <source>
        <dbReference type="ARBA" id="ARBA00022801"/>
    </source>
</evidence>
<comment type="subcellular location">
    <subcellularLocation>
        <location evidence="1">Membrane</location>
        <topology evidence="1">Multi-pass membrane protein</topology>
    </subcellularLocation>
</comment>
<feature type="domain" description="Rhomboid protease N-terminal" evidence="9">
    <location>
        <begin position="1"/>
        <end position="57"/>
    </location>
</feature>
<evidence type="ECO:0000313" key="10">
    <source>
        <dbReference type="EMBL" id="MDX9687552.1"/>
    </source>
</evidence>